<dbReference type="Proteomes" id="UP001140949">
    <property type="component" value="Unassembled WGS sequence"/>
</dbReference>
<gene>
    <name evidence="3" type="ORF">M6B38_374875</name>
</gene>
<comment type="caution">
    <text evidence="3">The sequence shown here is derived from an EMBL/GenBank/DDBJ whole genome shotgun (WGS) entry which is preliminary data.</text>
</comment>
<dbReference type="InterPro" id="IPR042316">
    <property type="entry name" value="IRKI-like"/>
</dbReference>
<dbReference type="PANTHER" id="PTHR31029">
    <property type="entry name" value="CYCLIN-DEPENDENT KINASE-LIKE PROTEIN"/>
    <property type="match status" value="1"/>
</dbReference>
<evidence type="ECO:0000313" key="4">
    <source>
        <dbReference type="Proteomes" id="UP001140949"/>
    </source>
</evidence>
<reference evidence="3" key="1">
    <citation type="journal article" date="2023" name="GigaByte">
        <title>Genome assembly of the bearded iris, Iris pallida Lam.</title>
        <authorList>
            <person name="Bruccoleri R.E."/>
            <person name="Oakeley E.J."/>
            <person name="Faust A.M.E."/>
            <person name="Altorfer M."/>
            <person name="Dessus-Babus S."/>
            <person name="Burckhardt D."/>
            <person name="Oertli M."/>
            <person name="Naumann U."/>
            <person name="Petersen F."/>
            <person name="Wong J."/>
        </authorList>
    </citation>
    <scope>NUCLEOTIDE SEQUENCE</scope>
    <source>
        <strain evidence="3">GSM-AAB239-AS_SAM_17_03QT</strain>
    </source>
</reference>
<reference evidence="3" key="2">
    <citation type="submission" date="2023-04" db="EMBL/GenBank/DDBJ databases">
        <authorList>
            <person name="Bruccoleri R.E."/>
            <person name="Oakeley E.J."/>
            <person name="Faust A.-M."/>
            <person name="Dessus-Babus S."/>
            <person name="Altorfer M."/>
            <person name="Burckhardt D."/>
            <person name="Oertli M."/>
            <person name="Naumann U."/>
            <person name="Petersen F."/>
            <person name="Wong J."/>
        </authorList>
    </citation>
    <scope>NUCLEOTIDE SEQUENCE</scope>
    <source>
        <strain evidence="3">GSM-AAB239-AS_SAM_17_03QT</strain>
        <tissue evidence="3">Leaf</tissue>
    </source>
</reference>
<dbReference type="PANTHER" id="PTHR31029:SF3">
    <property type="entry name" value="IRK-INTERACTING PROTEIN"/>
    <property type="match status" value="1"/>
</dbReference>
<evidence type="ECO:0000313" key="3">
    <source>
        <dbReference type="EMBL" id="KAJ6825929.1"/>
    </source>
</evidence>
<name>A0AAX6GB69_IRIPA</name>
<dbReference type="AlphaFoldDB" id="A0AAX6GB69"/>
<protein>
    <submittedName>
        <fullName evidence="3">IRK-interacting protein isoform X1</fullName>
    </submittedName>
</protein>
<feature type="coiled-coil region" evidence="1">
    <location>
        <begin position="244"/>
        <end position="271"/>
    </location>
</feature>
<keyword evidence="1" id="KW-0175">Coiled coil</keyword>
<evidence type="ECO:0000259" key="2">
    <source>
        <dbReference type="Pfam" id="PF24994"/>
    </source>
</evidence>
<dbReference type="Pfam" id="PF24994">
    <property type="entry name" value="GIL1_IRKI_C"/>
    <property type="match status" value="1"/>
</dbReference>
<evidence type="ECO:0000256" key="1">
    <source>
        <dbReference type="SAM" id="Coils"/>
    </source>
</evidence>
<feature type="domain" description="GIL1/IRKI C-terminal" evidence="2">
    <location>
        <begin position="466"/>
        <end position="517"/>
    </location>
</feature>
<proteinExistence type="predicted"/>
<keyword evidence="4" id="KW-1185">Reference proteome</keyword>
<accession>A0AAX6GB69</accession>
<dbReference type="EMBL" id="JANAVB010021399">
    <property type="protein sequence ID" value="KAJ6825929.1"/>
    <property type="molecule type" value="Genomic_DNA"/>
</dbReference>
<sequence length="523" mass="58758">MNISSPHAMVSSDALQVGHGVVQRQDVRAAMAKAVELRALHAALLQGSSSCSPLCRPPSQASSQDYPVFAPTYEEQQLQLPGYHCDDNVPEDHSVSGNWSKRLERVTKADEIYVPDTESSDIFLTGRASHRRSCTSHPGANIVRTISSTQTSSACTPATTTREVVDRKKAKQDKGAKFSWLFRKKKPKPAATSLAITTLGSEDVSRVLKDWGALSTETLKKELLEANESRDAAVSEVAEVKSSLGELREKLGSLESHCETLKKALKQAQGRETSKRSTMDCSVSMPVSQEVMVEGFLQIVSEARLSVKKFCKTLIDRSDDADSNLTEKLDKLLQPHQLSLGNQHPKGVLYHLEALINQSFYQDFENCVFRRSGCPKVLDPQQDRLENFASFVALRRLSWNEVLRKGTRSYSDDFSRFCDRKMGGIVSALNWLRPWPEELLQSFFVAAKCMWLLHLLAFSFSPHLAILRVEEDRSFDPVYMEEIPLDRKKARAPEQKVKIMVMPGFYVQDRVLRCRVLCRCRAS</sequence>
<organism evidence="3 4">
    <name type="scientific">Iris pallida</name>
    <name type="common">Sweet iris</name>
    <dbReference type="NCBI Taxonomy" id="29817"/>
    <lineage>
        <taxon>Eukaryota</taxon>
        <taxon>Viridiplantae</taxon>
        <taxon>Streptophyta</taxon>
        <taxon>Embryophyta</taxon>
        <taxon>Tracheophyta</taxon>
        <taxon>Spermatophyta</taxon>
        <taxon>Magnoliopsida</taxon>
        <taxon>Liliopsida</taxon>
        <taxon>Asparagales</taxon>
        <taxon>Iridaceae</taxon>
        <taxon>Iridoideae</taxon>
        <taxon>Irideae</taxon>
        <taxon>Iris</taxon>
    </lineage>
</organism>
<dbReference type="InterPro" id="IPR056813">
    <property type="entry name" value="GIL1_IRKI_C"/>
</dbReference>